<evidence type="ECO:0000313" key="1">
    <source>
        <dbReference type="EMBL" id="EUJ21569.1"/>
    </source>
</evidence>
<dbReference type="PATRIC" id="fig|1265818.5.peg.520"/>
<name>W7B2V8_9LIST</name>
<dbReference type="AlphaFoldDB" id="W7B2V8"/>
<reference evidence="1 2" key="1">
    <citation type="journal article" date="2014" name="Int. J. Syst. Evol. Microbiol.">
        <title>Listeria floridensis sp. nov., Listeria aquatica sp. nov., Listeria cornellensis sp. nov., Listeria riparia sp. nov. and Listeria grandensis sp. nov., from agricultural and natural environments.</title>
        <authorList>
            <person name="den Bakker H.C."/>
            <person name="Warchocki S."/>
            <person name="Wright E.M."/>
            <person name="Allred A.F."/>
            <person name="Ahlstrom C."/>
            <person name="Manuel C.S."/>
            <person name="Stasiewicz M.J."/>
            <person name="Burrell A."/>
            <person name="Roof S."/>
            <person name="Strawn L."/>
            <person name="Fortes E.D."/>
            <person name="Nightingale K.K."/>
            <person name="Kephart D."/>
            <person name="Wiedmann M."/>
        </authorList>
    </citation>
    <scope>NUCLEOTIDE SEQUENCE [LARGE SCALE GENOMIC DNA]</scope>
    <source>
        <strain evidence="1 2">FSL S10-1188</strain>
    </source>
</reference>
<gene>
    <name evidence="1" type="ORF">MAQA_02557</name>
</gene>
<dbReference type="Proteomes" id="UP000019246">
    <property type="component" value="Unassembled WGS sequence"/>
</dbReference>
<organism evidence="1 2">
    <name type="scientific">Listeria aquatica FSL S10-1188</name>
    <dbReference type="NCBI Taxonomy" id="1265818"/>
    <lineage>
        <taxon>Bacteria</taxon>
        <taxon>Bacillati</taxon>
        <taxon>Bacillota</taxon>
        <taxon>Bacilli</taxon>
        <taxon>Bacillales</taxon>
        <taxon>Listeriaceae</taxon>
        <taxon>Listeria</taxon>
    </lineage>
</organism>
<dbReference type="EMBL" id="AOCG01000002">
    <property type="protein sequence ID" value="EUJ21569.1"/>
    <property type="molecule type" value="Genomic_DNA"/>
</dbReference>
<accession>W7B2V8</accession>
<keyword evidence="2" id="KW-1185">Reference proteome</keyword>
<proteinExistence type="predicted"/>
<dbReference type="RefSeq" id="WP_052008407.1">
    <property type="nucleotide sequence ID" value="NZ_AOCG01000002.1"/>
</dbReference>
<protein>
    <submittedName>
        <fullName evidence="1">Uncharacterized protein</fullName>
    </submittedName>
</protein>
<sequence length="68" mass="8433">MIFNTLNTLSHEIQHYYQWLDDELFDEEEAEYGAEELTYEYLSFYKENFFKKKVFNLYKIDNVKAIIF</sequence>
<evidence type="ECO:0000313" key="2">
    <source>
        <dbReference type="Proteomes" id="UP000019246"/>
    </source>
</evidence>
<comment type="caution">
    <text evidence="1">The sequence shown here is derived from an EMBL/GenBank/DDBJ whole genome shotgun (WGS) entry which is preliminary data.</text>
</comment>
<dbReference type="STRING" id="1265818.MAQA_02557"/>